<reference evidence="2 3" key="1">
    <citation type="submission" date="2022-05" db="EMBL/GenBank/DDBJ databases">
        <authorList>
            <consortium name="Genoscope - CEA"/>
            <person name="William W."/>
        </authorList>
    </citation>
    <scope>NUCLEOTIDE SEQUENCE [LARGE SCALE GENOMIC DNA]</scope>
</reference>
<evidence type="ECO:0000313" key="2">
    <source>
        <dbReference type="EMBL" id="CAH3118758.1"/>
    </source>
</evidence>
<feature type="region of interest" description="Disordered" evidence="1">
    <location>
        <begin position="60"/>
        <end position="79"/>
    </location>
</feature>
<proteinExistence type="predicted"/>
<organism evidence="2 3">
    <name type="scientific">Porites lobata</name>
    <dbReference type="NCBI Taxonomy" id="104759"/>
    <lineage>
        <taxon>Eukaryota</taxon>
        <taxon>Metazoa</taxon>
        <taxon>Cnidaria</taxon>
        <taxon>Anthozoa</taxon>
        <taxon>Hexacorallia</taxon>
        <taxon>Scleractinia</taxon>
        <taxon>Fungiina</taxon>
        <taxon>Poritidae</taxon>
        <taxon>Porites</taxon>
    </lineage>
</organism>
<feature type="non-terminal residue" evidence="2">
    <location>
        <position position="130"/>
    </location>
</feature>
<comment type="caution">
    <text evidence="2">The sequence shown here is derived from an EMBL/GenBank/DDBJ whole genome shotgun (WGS) entry which is preliminary data.</text>
</comment>
<keyword evidence="3" id="KW-1185">Reference proteome</keyword>
<sequence length="130" mass="14887">MFSKPLSPFEELKTNKSVFYSEPEDLPCFEVNYKFSKRHKKPFSVATTRKQENLVNTAQKMASQSSTKQNGEAITEEEPGSIVTYTEEEINTFKDDMAPQYLPYINRDVKLSVLSLGHFISFSFAAEEVK</sequence>
<name>A0ABN8NQT4_9CNID</name>
<gene>
    <name evidence="2" type="ORF">PLOB_00026877</name>
</gene>
<accession>A0ABN8NQT4</accession>
<protein>
    <submittedName>
        <fullName evidence="2">Uncharacterized protein</fullName>
    </submittedName>
</protein>
<evidence type="ECO:0000256" key="1">
    <source>
        <dbReference type="SAM" id="MobiDB-lite"/>
    </source>
</evidence>
<dbReference type="EMBL" id="CALNXK010000032">
    <property type="protein sequence ID" value="CAH3118758.1"/>
    <property type="molecule type" value="Genomic_DNA"/>
</dbReference>
<evidence type="ECO:0000313" key="3">
    <source>
        <dbReference type="Proteomes" id="UP001159405"/>
    </source>
</evidence>
<dbReference type="Proteomes" id="UP001159405">
    <property type="component" value="Unassembled WGS sequence"/>
</dbReference>
<feature type="compositionally biased region" description="Polar residues" evidence="1">
    <location>
        <begin position="60"/>
        <end position="72"/>
    </location>
</feature>